<evidence type="ECO:0000313" key="3">
    <source>
        <dbReference type="Proteomes" id="UP000291591"/>
    </source>
</evidence>
<gene>
    <name evidence="2" type="ORF">EV383_2585</name>
</gene>
<dbReference type="Pfam" id="PF13649">
    <property type="entry name" value="Methyltransf_25"/>
    <property type="match status" value="1"/>
</dbReference>
<dbReference type="EMBL" id="SHKL01000001">
    <property type="protein sequence ID" value="RZT85706.1"/>
    <property type="molecule type" value="Genomic_DNA"/>
</dbReference>
<name>A0A4Q7UV89_PSEST</name>
<evidence type="ECO:0000259" key="1">
    <source>
        <dbReference type="Pfam" id="PF13649"/>
    </source>
</evidence>
<protein>
    <submittedName>
        <fullName evidence="2">Methyltransferase family protein</fullName>
    </submittedName>
</protein>
<feature type="domain" description="Methyltransferase" evidence="1">
    <location>
        <begin position="133"/>
        <end position="220"/>
    </location>
</feature>
<dbReference type="GO" id="GO:0008168">
    <property type="term" value="F:methyltransferase activity"/>
    <property type="evidence" value="ECO:0007669"/>
    <property type="project" value="UniProtKB-KW"/>
</dbReference>
<dbReference type="CDD" id="cd02440">
    <property type="entry name" value="AdoMet_MTases"/>
    <property type="match status" value="1"/>
</dbReference>
<evidence type="ECO:0000313" key="2">
    <source>
        <dbReference type="EMBL" id="RZT85706.1"/>
    </source>
</evidence>
<keyword evidence="2" id="KW-0489">Methyltransferase</keyword>
<dbReference type="InterPro" id="IPR029063">
    <property type="entry name" value="SAM-dependent_MTases_sf"/>
</dbReference>
<keyword evidence="3" id="KW-1185">Reference proteome</keyword>
<keyword evidence="2" id="KW-0808">Transferase</keyword>
<organism evidence="2 3">
    <name type="scientific">Pseudonocardia sediminis</name>
    <dbReference type="NCBI Taxonomy" id="1397368"/>
    <lineage>
        <taxon>Bacteria</taxon>
        <taxon>Bacillati</taxon>
        <taxon>Actinomycetota</taxon>
        <taxon>Actinomycetes</taxon>
        <taxon>Pseudonocardiales</taxon>
        <taxon>Pseudonocardiaceae</taxon>
        <taxon>Pseudonocardia</taxon>
    </lineage>
</organism>
<comment type="caution">
    <text evidence="2">The sequence shown here is derived from an EMBL/GenBank/DDBJ whole genome shotgun (WGS) entry which is preliminary data.</text>
</comment>
<dbReference type="Gene3D" id="3.40.50.150">
    <property type="entry name" value="Vaccinia Virus protein VP39"/>
    <property type="match status" value="1"/>
</dbReference>
<dbReference type="SUPFAM" id="SSF53335">
    <property type="entry name" value="S-adenosyl-L-methionine-dependent methyltransferases"/>
    <property type="match status" value="1"/>
</dbReference>
<dbReference type="RefSeq" id="WP_207223507.1">
    <property type="nucleotide sequence ID" value="NZ_SHKL01000001.1"/>
</dbReference>
<dbReference type="InterPro" id="IPR041698">
    <property type="entry name" value="Methyltransf_25"/>
</dbReference>
<dbReference type="Proteomes" id="UP000291591">
    <property type="component" value="Unassembled WGS sequence"/>
</dbReference>
<reference evidence="2 3" key="1">
    <citation type="submission" date="2019-02" db="EMBL/GenBank/DDBJ databases">
        <title>Sequencing the genomes of 1000 actinobacteria strains.</title>
        <authorList>
            <person name="Klenk H.-P."/>
        </authorList>
    </citation>
    <scope>NUCLEOTIDE SEQUENCE [LARGE SCALE GENOMIC DNA]</scope>
    <source>
        <strain evidence="2 3">DSM 45779</strain>
    </source>
</reference>
<dbReference type="GO" id="GO:0032259">
    <property type="term" value="P:methylation"/>
    <property type="evidence" value="ECO:0007669"/>
    <property type="project" value="UniProtKB-KW"/>
</dbReference>
<accession>A0A4Q7UV89</accession>
<proteinExistence type="predicted"/>
<dbReference type="AlphaFoldDB" id="A0A4Q7UV89"/>
<sequence>MTGPWCGADGATLRPDTPHTLTDGTRRWPVVDDVAWLRAGDDDLRERAVAELDRGDVDGAAALLFADADEWWDQRAPSNARLRRVRHTRTLREAVDLLGLGRVGTYFLHRWSDPTWLATLALTAAHPPAGRPVVDIACGAGHLLRHLAQHGHDDLLGVDVVFAKLWLARRHLVPRRVRLVCADAQAAWPDPAGGPRYVCCHDALYFLEHKAAVLTAARRHAGGQGAVVVGHGHNALHPAGRSGRPLPGPQWADLLPGSRAYTEEELTAAALDGRLPRVAEPAELAGTEAVGLVDDPAGAPGETRLLYPPPHARLRPNPLYTGPLRHWPGDAWAAEYGERAAAYLPALWTAYEDPVRRRMLVDIPETW</sequence>